<proteinExistence type="inferred from homology"/>
<gene>
    <name evidence="3" type="ORF">AFUS01_LOCUS44775</name>
</gene>
<organism evidence="3 4">
    <name type="scientific">Allacma fusca</name>
    <dbReference type="NCBI Taxonomy" id="39272"/>
    <lineage>
        <taxon>Eukaryota</taxon>
        <taxon>Metazoa</taxon>
        <taxon>Ecdysozoa</taxon>
        <taxon>Arthropoda</taxon>
        <taxon>Hexapoda</taxon>
        <taxon>Collembola</taxon>
        <taxon>Symphypleona</taxon>
        <taxon>Sminthuridae</taxon>
        <taxon>Allacma</taxon>
    </lineage>
</organism>
<dbReference type="AlphaFoldDB" id="A0A8J2LLI0"/>
<reference evidence="3" key="1">
    <citation type="submission" date="2021-06" db="EMBL/GenBank/DDBJ databases">
        <authorList>
            <person name="Hodson N. C."/>
            <person name="Mongue J. A."/>
            <person name="Jaron S. K."/>
        </authorList>
    </citation>
    <scope>NUCLEOTIDE SEQUENCE</scope>
</reference>
<dbReference type="PANTHER" id="PTHR21017:SF17">
    <property type="entry name" value="PROTEIN NIPSNAP"/>
    <property type="match status" value="1"/>
</dbReference>
<accession>A0A8J2LLI0</accession>
<evidence type="ECO:0000313" key="3">
    <source>
        <dbReference type="EMBL" id="CAG7835404.1"/>
    </source>
</evidence>
<keyword evidence="4" id="KW-1185">Reference proteome</keyword>
<sequence>MVTFKSAKVEFRINKMASSCRFCNLFGSGLARYIPNNARRISTTAAKNEGAQGEGFLSKLFVRKIEPTKESHSTMLSDKEVIYEMQTHQIKPAFLDKYLSNYEKHAALTADLKMGELVASWVVAVGDQDQVIHIWKYIGGYSKVDTALKTHKENADSRKLLKERLECLRVRQTQFILPFSYWPALSPRSGGNIYEIRSYILKPGTMIEWGNNWARAINYRQHNEEAFAGFFSQVGRLYNVHHIWCYKDLQARKQTREAAWRKPGWDECVAYTVPLIREMDSRILEPTSFSPSQ</sequence>
<dbReference type="EMBL" id="CAJVCH010570618">
    <property type="protein sequence ID" value="CAG7835404.1"/>
    <property type="molecule type" value="Genomic_DNA"/>
</dbReference>
<dbReference type="GO" id="GO:0005739">
    <property type="term" value="C:mitochondrion"/>
    <property type="evidence" value="ECO:0007669"/>
    <property type="project" value="TreeGrafter"/>
</dbReference>
<dbReference type="Proteomes" id="UP000708208">
    <property type="component" value="Unassembled WGS sequence"/>
</dbReference>
<name>A0A8J2LLI0_9HEXA</name>
<protein>
    <recommendedName>
        <fullName evidence="2">NIPSNAP domain-containing protein</fullName>
    </recommendedName>
</protein>
<dbReference type="FunFam" id="3.30.70.100:FF:000003">
    <property type="entry name" value="Protein NipSnap homolog 2"/>
    <property type="match status" value="1"/>
</dbReference>
<dbReference type="Pfam" id="PF07978">
    <property type="entry name" value="NIPSNAP"/>
    <property type="match status" value="2"/>
</dbReference>
<feature type="domain" description="NIPSNAP" evidence="2">
    <location>
        <begin position="194"/>
        <end position="291"/>
    </location>
</feature>
<dbReference type="OrthoDB" id="10262843at2759"/>
<evidence type="ECO:0000259" key="2">
    <source>
        <dbReference type="Pfam" id="PF07978"/>
    </source>
</evidence>
<comment type="caution">
    <text evidence="3">The sequence shown here is derived from an EMBL/GenBank/DDBJ whole genome shotgun (WGS) entry which is preliminary data.</text>
</comment>
<feature type="domain" description="NIPSNAP" evidence="2">
    <location>
        <begin position="83"/>
        <end position="137"/>
    </location>
</feature>
<dbReference type="InterPro" id="IPR012577">
    <property type="entry name" value="NIPSNAP"/>
</dbReference>
<evidence type="ECO:0000313" key="4">
    <source>
        <dbReference type="Proteomes" id="UP000708208"/>
    </source>
</evidence>
<dbReference type="InterPro" id="IPR051557">
    <property type="entry name" value="NipSnap_domain"/>
</dbReference>
<comment type="similarity">
    <text evidence="1">Belongs to the NipSnap family.</text>
</comment>
<dbReference type="PANTHER" id="PTHR21017">
    <property type="entry name" value="NIPSNAP-RELATED"/>
    <property type="match status" value="1"/>
</dbReference>
<evidence type="ECO:0000256" key="1">
    <source>
        <dbReference type="ARBA" id="ARBA00005291"/>
    </source>
</evidence>